<organism evidence="11 12">
    <name type="scientific">Desulfurispirillum indicum (strain ATCC BAA-1389 / DSM 22839 / S5)</name>
    <dbReference type="NCBI Taxonomy" id="653733"/>
    <lineage>
        <taxon>Bacteria</taxon>
        <taxon>Pseudomonadati</taxon>
        <taxon>Chrysiogenota</taxon>
        <taxon>Chrysiogenia</taxon>
        <taxon>Chrysiogenales</taxon>
        <taxon>Chrysiogenaceae</taxon>
        <taxon>Desulfurispirillum</taxon>
    </lineage>
</organism>
<evidence type="ECO:0000256" key="8">
    <source>
        <dbReference type="ARBA" id="ARBA00023136"/>
    </source>
</evidence>
<gene>
    <name evidence="11" type="ordered locus">Selin_1285</name>
</gene>
<evidence type="ECO:0000313" key="11">
    <source>
        <dbReference type="EMBL" id="ADU66020.1"/>
    </source>
</evidence>
<evidence type="ECO:0000256" key="4">
    <source>
        <dbReference type="ARBA" id="ARBA00022519"/>
    </source>
</evidence>
<dbReference type="eggNOG" id="COG3031">
    <property type="taxonomic scope" value="Bacteria"/>
</dbReference>
<evidence type="ECO:0000256" key="5">
    <source>
        <dbReference type="ARBA" id="ARBA00022692"/>
    </source>
</evidence>
<evidence type="ECO:0000256" key="6">
    <source>
        <dbReference type="ARBA" id="ARBA00022927"/>
    </source>
</evidence>
<keyword evidence="2" id="KW-0813">Transport</keyword>
<comment type="subcellular location">
    <subcellularLocation>
        <location evidence="1">Cell inner membrane</location>
    </subcellularLocation>
</comment>
<dbReference type="AlphaFoldDB" id="E6W544"/>
<evidence type="ECO:0000313" key="12">
    <source>
        <dbReference type="Proteomes" id="UP000002572"/>
    </source>
</evidence>
<dbReference type="Gene3D" id="2.30.30.830">
    <property type="match status" value="1"/>
</dbReference>
<dbReference type="GO" id="GO:0005886">
    <property type="term" value="C:plasma membrane"/>
    <property type="evidence" value="ECO:0007669"/>
    <property type="project" value="UniProtKB-SubCell"/>
</dbReference>
<dbReference type="STRING" id="653733.Selin_1285"/>
<evidence type="ECO:0000256" key="7">
    <source>
        <dbReference type="ARBA" id="ARBA00022989"/>
    </source>
</evidence>
<feature type="domain" description="Type II secretion system protein GspC N-terminal" evidence="10">
    <location>
        <begin position="29"/>
        <end position="169"/>
    </location>
</feature>
<dbReference type="InParanoid" id="E6W544"/>
<keyword evidence="7" id="KW-1133">Transmembrane helix</keyword>
<dbReference type="Pfam" id="PF11356">
    <property type="entry name" value="T2SSC"/>
    <property type="match status" value="1"/>
</dbReference>
<dbReference type="HOGENOM" id="CLU_068012_1_0_0"/>
<dbReference type="OrthoDB" id="5574088at2"/>
<dbReference type="InterPro" id="IPR024961">
    <property type="entry name" value="T2SS_GspC_N"/>
</dbReference>
<dbReference type="KEGG" id="din:Selin_1285"/>
<dbReference type="Gene3D" id="2.30.42.10">
    <property type="match status" value="1"/>
</dbReference>
<name>E6W544_DESIS</name>
<evidence type="ECO:0000256" key="3">
    <source>
        <dbReference type="ARBA" id="ARBA00022475"/>
    </source>
</evidence>
<accession>E6W544</accession>
<keyword evidence="8" id="KW-0472">Membrane</keyword>
<sequence length="324" mass="35015">MTDKLPVFSALAAINGTRLLQISSMLLILGVLASTSHTLARLTWTLLEPVPVIFASPKTPAPRQQAVPEASLAQNIEQLHLFGKPAPPEEPQSVSLDEVQAPETRMRLRLEGVFLSEVPEYSSAFIAEQSRPGERYTIGDRVSQGVTLAAVFADRVLLQRGEAYETLRFPDSGDSDSGIRAETPANASRSSRPSARRAAADIPADLTASQQLTENIQQMDAGSFMETYMPIMQTNPQAILDGAGLEPRGSSGESRGYTVGAQAPAALMSQLGLQQGDVIVSVNSHPVGDVQRDRQLINQIVESGVARIEIQRGQRTFVVTYPLR</sequence>
<keyword evidence="6" id="KW-0653">Protein transport</keyword>
<reference evidence="11 12" key="1">
    <citation type="submission" date="2010-12" db="EMBL/GenBank/DDBJ databases">
        <title>Complete sequence of Desulfurispirillum indicum S5.</title>
        <authorList>
            <consortium name="US DOE Joint Genome Institute"/>
            <person name="Lucas S."/>
            <person name="Copeland A."/>
            <person name="Lapidus A."/>
            <person name="Cheng J.-F."/>
            <person name="Goodwin L."/>
            <person name="Pitluck S."/>
            <person name="Chertkov O."/>
            <person name="Held B."/>
            <person name="Detter J.C."/>
            <person name="Han C."/>
            <person name="Tapia R."/>
            <person name="Land M."/>
            <person name="Hauser L."/>
            <person name="Kyrpides N."/>
            <person name="Ivanova N."/>
            <person name="Mikhailova N."/>
            <person name="Haggblom M."/>
            <person name="Rauschenbach I."/>
            <person name="Bini E."/>
            <person name="Woyke T."/>
        </authorList>
    </citation>
    <scope>NUCLEOTIDE SEQUENCE [LARGE SCALE GENOMIC DNA]</scope>
    <source>
        <strain evidence="12">ATCC BAA-1389 / DSM 22839 / S5</strain>
    </source>
</reference>
<evidence type="ECO:0000256" key="9">
    <source>
        <dbReference type="SAM" id="MobiDB-lite"/>
    </source>
</evidence>
<dbReference type="RefSeq" id="WP_013505901.1">
    <property type="nucleotide sequence ID" value="NC_014836.1"/>
</dbReference>
<proteinExistence type="predicted"/>
<feature type="region of interest" description="Disordered" evidence="9">
    <location>
        <begin position="167"/>
        <end position="199"/>
    </location>
</feature>
<feature type="compositionally biased region" description="Low complexity" evidence="9">
    <location>
        <begin position="184"/>
        <end position="197"/>
    </location>
</feature>
<evidence type="ECO:0000259" key="10">
    <source>
        <dbReference type="Pfam" id="PF11356"/>
    </source>
</evidence>
<dbReference type="GO" id="GO:0015031">
    <property type="term" value="P:protein transport"/>
    <property type="evidence" value="ECO:0007669"/>
    <property type="project" value="UniProtKB-KW"/>
</dbReference>
<protein>
    <submittedName>
        <fullName evidence="11">General secretion pathway protein C</fullName>
    </submittedName>
</protein>
<evidence type="ECO:0000256" key="2">
    <source>
        <dbReference type="ARBA" id="ARBA00022448"/>
    </source>
</evidence>
<dbReference type="Proteomes" id="UP000002572">
    <property type="component" value="Chromosome"/>
</dbReference>
<dbReference type="EMBL" id="CP002432">
    <property type="protein sequence ID" value="ADU66020.1"/>
    <property type="molecule type" value="Genomic_DNA"/>
</dbReference>
<keyword evidence="12" id="KW-1185">Reference proteome</keyword>
<keyword evidence="5" id="KW-0812">Transmembrane</keyword>
<keyword evidence="3" id="KW-1003">Cell membrane</keyword>
<dbReference type="InterPro" id="IPR036034">
    <property type="entry name" value="PDZ_sf"/>
</dbReference>
<evidence type="ECO:0000256" key="1">
    <source>
        <dbReference type="ARBA" id="ARBA00004533"/>
    </source>
</evidence>
<keyword evidence="4" id="KW-0997">Cell inner membrane</keyword>
<dbReference type="SUPFAM" id="SSF50156">
    <property type="entry name" value="PDZ domain-like"/>
    <property type="match status" value="1"/>
</dbReference>